<feature type="domain" description="BRCT" evidence="2">
    <location>
        <begin position="115"/>
        <end position="199"/>
    </location>
</feature>
<dbReference type="EMBL" id="CP133612">
    <property type="protein sequence ID" value="WMV10479.1"/>
    <property type="molecule type" value="Genomic_DNA"/>
</dbReference>
<feature type="region of interest" description="Disordered" evidence="1">
    <location>
        <begin position="621"/>
        <end position="649"/>
    </location>
</feature>
<dbReference type="CDD" id="cd17738">
    <property type="entry name" value="BRCT_TopBP1_rpt7"/>
    <property type="match status" value="1"/>
</dbReference>
<dbReference type="SMART" id="SM00292">
    <property type="entry name" value="BRCT"/>
    <property type="match status" value="4"/>
</dbReference>
<dbReference type="AlphaFoldDB" id="A0AAF0TA18"/>
<name>A0AAF0TA18_SOLVR</name>
<protein>
    <recommendedName>
        <fullName evidence="2">BRCT domain-containing protein</fullName>
    </recommendedName>
</protein>
<reference evidence="3" key="1">
    <citation type="submission" date="2023-08" db="EMBL/GenBank/DDBJ databases">
        <title>A de novo genome assembly of Solanum verrucosum Schlechtendal, a Mexican diploid species geographically isolated from the other diploid A-genome species in potato relatives.</title>
        <authorList>
            <person name="Hosaka K."/>
        </authorList>
    </citation>
    <scope>NUCLEOTIDE SEQUENCE</scope>
    <source>
        <tissue evidence="3">Young leaves</tissue>
    </source>
</reference>
<dbReference type="PANTHER" id="PTHR47181">
    <property type="entry name" value="BRCA1 C TERMINUS DOMAIN CONTAINING PROTEIN, EXPRESSED"/>
    <property type="match status" value="1"/>
</dbReference>
<keyword evidence="4" id="KW-1185">Reference proteome</keyword>
<feature type="region of interest" description="Disordered" evidence="1">
    <location>
        <begin position="819"/>
        <end position="851"/>
    </location>
</feature>
<feature type="compositionally biased region" description="Basic and acidic residues" evidence="1">
    <location>
        <begin position="621"/>
        <end position="632"/>
    </location>
</feature>
<dbReference type="SUPFAM" id="SSF52113">
    <property type="entry name" value="BRCT domain"/>
    <property type="match status" value="3"/>
</dbReference>
<evidence type="ECO:0000259" key="2">
    <source>
        <dbReference type="PROSITE" id="PS50172"/>
    </source>
</evidence>
<evidence type="ECO:0000313" key="3">
    <source>
        <dbReference type="EMBL" id="WMV10479.1"/>
    </source>
</evidence>
<feature type="compositionally biased region" description="Basic and acidic residues" evidence="1">
    <location>
        <begin position="819"/>
        <end position="828"/>
    </location>
</feature>
<dbReference type="PROSITE" id="PS50172">
    <property type="entry name" value="BRCT"/>
    <property type="match status" value="3"/>
</dbReference>
<feature type="region of interest" description="Disordered" evidence="1">
    <location>
        <begin position="925"/>
        <end position="955"/>
    </location>
</feature>
<evidence type="ECO:0000313" key="4">
    <source>
        <dbReference type="Proteomes" id="UP001234989"/>
    </source>
</evidence>
<feature type="region of interest" description="Disordered" evidence="1">
    <location>
        <begin position="865"/>
        <end position="905"/>
    </location>
</feature>
<feature type="region of interest" description="Disordered" evidence="1">
    <location>
        <begin position="298"/>
        <end position="335"/>
    </location>
</feature>
<accession>A0AAF0TA18</accession>
<dbReference type="InterPro" id="IPR044254">
    <property type="entry name" value="At4g02110-like"/>
</dbReference>
<dbReference type="InterPro" id="IPR001357">
    <property type="entry name" value="BRCT_dom"/>
</dbReference>
<feature type="compositionally biased region" description="Polar residues" evidence="1">
    <location>
        <begin position="311"/>
        <end position="335"/>
    </location>
</feature>
<dbReference type="Pfam" id="PF00533">
    <property type="entry name" value="BRCT"/>
    <property type="match status" value="1"/>
</dbReference>
<dbReference type="CDD" id="cd17711">
    <property type="entry name" value="BRCT_PAXIP1_rpt3"/>
    <property type="match status" value="1"/>
</dbReference>
<proteinExistence type="predicted"/>
<dbReference type="Proteomes" id="UP001234989">
    <property type="component" value="Chromosome 1"/>
</dbReference>
<dbReference type="Pfam" id="PF12738">
    <property type="entry name" value="PTCB-BRCT"/>
    <property type="match status" value="1"/>
</dbReference>
<feature type="domain" description="BRCT" evidence="2">
    <location>
        <begin position="987"/>
        <end position="1060"/>
    </location>
</feature>
<dbReference type="PANTHER" id="PTHR47181:SF2">
    <property type="entry name" value="BRCA1 C TERMINUS DOMAIN CONTAINING PROTEIN, EXPRESSED"/>
    <property type="match status" value="1"/>
</dbReference>
<evidence type="ECO:0000256" key="1">
    <source>
        <dbReference type="SAM" id="MobiDB-lite"/>
    </source>
</evidence>
<feature type="domain" description="BRCT" evidence="2">
    <location>
        <begin position="12"/>
        <end position="102"/>
    </location>
</feature>
<dbReference type="Gene3D" id="3.40.50.10190">
    <property type="entry name" value="BRCT domain"/>
    <property type="match status" value="4"/>
</dbReference>
<feature type="compositionally biased region" description="Basic and acidic residues" evidence="1">
    <location>
        <begin position="887"/>
        <end position="901"/>
    </location>
</feature>
<dbReference type="InterPro" id="IPR036420">
    <property type="entry name" value="BRCT_dom_sf"/>
</dbReference>
<feature type="compositionally biased region" description="Polar residues" evidence="1">
    <location>
        <begin position="829"/>
        <end position="847"/>
    </location>
</feature>
<organism evidence="3 4">
    <name type="scientific">Solanum verrucosum</name>
    <dbReference type="NCBI Taxonomy" id="315347"/>
    <lineage>
        <taxon>Eukaryota</taxon>
        <taxon>Viridiplantae</taxon>
        <taxon>Streptophyta</taxon>
        <taxon>Embryophyta</taxon>
        <taxon>Tracheophyta</taxon>
        <taxon>Spermatophyta</taxon>
        <taxon>Magnoliopsida</taxon>
        <taxon>eudicotyledons</taxon>
        <taxon>Gunneridae</taxon>
        <taxon>Pentapetalae</taxon>
        <taxon>asterids</taxon>
        <taxon>lamiids</taxon>
        <taxon>Solanales</taxon>
        <taxon>Solanaceae</taxon>
        <taxon>Solanoideae</taxon>
        <taxon>Solaneae</taxon>
        <taxon>Solanum</taxon>
    </lineage>
</organism>
<gene>
    <name evidence="3" type="ORF">MTR67_003864</name>
</gene>
<feature type="compositionally biased region" description="Basic residues" evidence="1">
    <location>
        <begin position="876"/>
        <end position="886"/>
    </location>
</feature>
<sequence>MAKSEQDMLYDDPSKIFIGVRFVLAGFDSPKKEQVRSKLLEAGGVDVSEYGPDCTHLIVDRAVYDDPLCVAARQDGKFLVSGLWVEHSFDVGMPVDHLSIMYRPPRDLTGIPGAKSLILCLTGYQRQDRDDIMIMVGLMGANFSKPLVANKVTHLICYKFEGEKYELAKKMKKIKLVNHLWLEDCLRAWEILPEASYDKSGYELEMMETEAKDSEDEQDDIAAIGRERVSFTSPQHSKSPNQFLLKEEISRNISEIHIQTGLSDLGNNKHLGLSASKESKPDLVTTFEGSDKRHLETLGTTVSRNEDVPQSMPQNGNSPTSVSNNARKSPKSCLSNSCVKSYSREKPRKINLIIATEQVEGTGCPLANAVSQHCDNLNISSEKEQNEAEVGSANFPTSNMSCLEKGQSGVLHEKRRVDMLYNGSLETSHNPESMLDGGLGVESYSLKKPRKIGLTMALKQIESAGCPPHNIVSQHCDKLNISSEKEQDGTVVCSAKIPTSKMSCLEKGQSGVLPEKRKVELHKSSPTASHNPESMVDSDLVEDRGEELDRHLSLRNNIQFGKGASLHPLQKCDSSIFTSIIQENQQECDEEALQAGTCAVMGLRKTALSSNLYPVNVHSCDTEHSTGEHNSPRNELQAVKNPSPGNEREDVEKSIRMAELENAIGNTRSGSKPLKIKTLPKKTLGSGLSLCERDARNQEGTAFHNKTVPANDSASPVSWGIKDRDHQEVLSFAKVEIPPAGSAELSKETEKRKYLDSGKEDVEIAESINNDAETSESKQYDELNVLTGEVSGVPQSLVTSAEELVVNVDGTDVEDCAVRHDADNKNSEAQKTISGKNTRSNKSTSAENDVDVKITKGPKYLMKRSNTTNIAAKRAVISRKVAKKKKSENDKKKNEETENEKGLPVPGEQTVLALDHELNSMDVEKENSPLIEGQSTSYNEHGAGKSSPKCDNKKPLKADVANPRSLQVTKVGIEQRWFILSGHRLLRKEFEKVIKRLKGHVCRDSHQWSYQATHFIVPDPVRRTEKLFAAAASGRWILKSDYLTASNEAGRLLDEEKYEWHKKGLTEDLAIDLEAPRKWRLLRERTGHGAFYGMKIIIYGDCIVPPLDTLKRTVKAGDGTILATSPPYTRFLNSGIDFAVVDETMPHYDKWVQEFLRCEIPCILADYLVAYVCKPGYPCDSYVQYNTHTWVERSLKNLEDRLEEVVVDMVPSDDNSKIE</sequence>